<dbReference type="InterPro" id="IPR051321">
    <property type="entry name" value="PHA/PHB_synthase"/>
</dbReference>
<dbReference type="Pfam" id="PF07167">
    <property type="entry name" value="PhaC_N"/>
    <property type="match status" value="1"/>
</dbReference>
<dbReference type="GO" id="GO:0016787">
    <property type="term" value="F:hydrolase activity"/>
    <property type="evidence" value="ECO:0007669"/>
    <property type="project" value="UniProtKB-KW"/>
</dbReference>
<organism evidence="4 5">
    <name type="scientific">Uliginosibacterium aquaticum</name>
    <dbReference type="NCBI Taxonomy" id="2731212"/>
    <lineage>
        <taxon>Bacteria</taxon>
        <taxon>Pseudomonadati</taxon>
        <taxon>Pseudomonadota</taxon>
        <taxon>Betaproteobacteria</taxon>
        <taxon>Rhodocyclales</taxon>
        <taxon>Zoogloeaceae</taxon>
        <taxon>Uliginosibacterium</taxon>
    </lineage>
</organism>
<proteinExistence type="predicted"/>
<dbReference type="EMBL" id="JABCSC020000002">
    <property type="protein sequence ID" value="NSL55571.1"/>
    <property type="molecule type" value="Genomic_DNA"/>
</dbReference>
<dbReference type="SUPFAM" id="SSF53474">
    <property type="entry name" value="alpha/beta-Hydrolases"/>
    <property type="match status" value="1"/>
</dbReference>
<dbReference type="Gene3D" id="3.40.50.1820">
    <property type="entry name" value="alpha/beta hydrolase"/>
    <property type="match status" value="1"/>
</dbReference>
<dbReference type="InterPro" id="IPR029058">
    <property type="entry name" value="AB_hydrolase_fold"/>
</dbReference>
<dbReference type="PANTHER" id="PTHR36837">
    <property type="entry name" value="POLY(3-HYDROXYALKANOATE) POLYMERASE SUBUNIT PHAC"/>
    <property type="match status" value="1"/>
</dbReference>
<keyword evidence="2" id="KW-0012">Acyltransferase</keyword>
<keyword evidence="5" id="KW-1185">Reference proteome</keyword>
<gene>
    <name evidence="4" type="ORF">HJ583_011085</name>
</gene>
<evidence type="ECO:0000256" key="1">
    <source>
        <dbReference type="ARBA" id="ARBA00022679"/>
    </source>
</evidence>
<dbReference type="PANTHER" id="PTHR36837:SF5">
    <property type="entry name" value="POLY-3-HYDROXYBUTYRATE SYNTHASE"/>
    <property type="match status" value="1"/>
</dbReference>
<dbReference type="InterPro" id="IPR010941">
    <property type="entry name" value="PhaC_N"/>
</dbReference>
<keyword evidence="1" id="KW-0808">Transferase</keyword>
<evidence type="ECO:0000259" key="3">
    <source>
        <dbReference type="Pfam" id="PF07167"/>
    </source>
</evidence>
<evidence type="ECO:0000313" key="5">
    <source>
        <dbReference type="Proteomes" id="UP000778523"/>
    </source>
</evidence>
<comment type="caution">
    <text evidence="4">The sequence shown here is derived from an EMBL/GenBank/DDBJ whole genome shotgun (WGS) entry which is preliminary data.</text>
</comment>
<feature type="domain" description="Poly-beta-hydroxybutyrate polymerase N-terminal" evidence="3">
    <location>
        <begin position="86"/>
        <end position="253"/>
    </location>
</feature>
<evidence type="ECO:0000256" key="2">
    <source>
        <dbReference type="ARBA" id="ARBA00023315"/>
    </source>
</evidence>
<protein>
    <submittedName>
        <fullName evidence="4">Alpha/beta fold hydrolase</fullName>
    </submittedName>
</protein>
<name>A0ABX2IMN0_9RHOO</name>
<dbReference type="RefSeq" id="WP_170021946.1">
    <property type="nucleotide sequence ID" value="NZ_JABCSC020000002.1"/>
</dbReference>
<keyword evidence="4" id="KW-0378">Hydrolase</keyword>
<evidence type="ECO:0000313" key="4">
    <source>
        <dbReference type="EMBL" id="NSL55571.1"/>
    </source>
</evidence>
<reference evidence="4 5" key="1">
    <citation type="submission" date="2020-06" db="EMBL/GenBank/DDBJ databases">
        <title>Draft genome of Uliginosibacterium sp. IMCC34675.</title>
        <authorList>
            <person name="Song J."/>
        </authorList>
    </citation>
    <scope>NUCLEOTIDE SEQUENCE [LARGE SCALE GENOMIC DNA]</scope>
    <source>
        <strain evidence="4 5">IMCC34675</strain>
    </source>
</reference>
<dbReference type="Proteomes" id="UP000778523">
    <property type="component" value="Unassembled WGS sequence"/>
</dbReference>
<accession>A0ABX2IMN0</accession>
<sequence>MNSACRNLDGPGPSYRDWRDKITATIDPLGVVVPLIHAQLAWGLHPEELLEQMLCFSNDLLTVGNHAYRRAIGVPSEDPVVPQPDDTRFADPVWTEHASWDIAKEWYLLVTRRIQDMLYETPGLSDNERRRAAFWWRKYLNAVAPTNFFWSNPVAQRLAAESNGESLRRGMENFLADLAAGDIRMTSPDDFKVGENLATTVGGVVARNRMLEVIRYAPIQPQVHARPMVIVTPWINKFYVLDLIPKKSMVRYLLDQGIDVYITSWKNPDQSMHDVGFDHYITEGIDFIVDTARKLSNADKVNASGYCIGGTALSIYMAWATRQYPTEKHPVASWTLFTTLTDFSAPGDIEVFIDEGSVRFLTDAMRRKGVLEGKEMASAFRLLRSNSLIWHYYVHGYLYGEKPPAFDVLYWNMDTTRMPATMHAWYLNELYLHNRLIERDALTVGGQPIDLERIEQPLYSVGAEDDHIAPWKQTFRIMNFVRGPKRYVLSSSGHILGIVNPVVTPPKRRFRADHVHRTDSPEKWLARAEWQSGSWWEDWVAWLAPHSGVLRPAPQAGSLAPKSLGAAPGRYVLET</sequence>